<evidence type="ECO:0000313" key="1">
    <source>
        <dbReference type="EMBL" id="KAJ3526324.1"/>
    </source>
</evidence>
<comment type="caution">
    <text evidence="1">The sequence shown here is derived from an EMBL/GenBank/DDBJ whole genome shotgun (WGS) entry which is preliminary data.</text>
</comment>
<protein>
    <submittedName>
        <fullName evidence="1">Uncharacterized protein</fullName>
    </submittedName>
</protein>
<gene>
    <name evidence="1" type="ORF">NM208_g11248</name>
</gene>
<organism evidence="1 2">
    <name type="scientific">Fusarium decemcellulare</name>
    <dbReference type="NCBI Taxonomy" id="57161"/>
    <lineage>
        <taxon>Eukaryota</taxon>
        <taxon>Fungi</taxon>
        <taxon>Dikarya</taxon>
        <taxon>Ascomycota</taxon>
        <taxon>Pezizomycotina</taxon>
        <taxon>Sordariomycetes</taxon>
        <taxon>Hypocreomycetidae</taxon>
        <taxon>Hypocreales</taxon>
        <taxon>Nectriaceae</taxon>
        <taxon>Fusarium</taxon>
        <taxon>Fusarium decemcellulare species complex</taxon>
    </lineage>
</organism>
<name>A0ACC1RV20_9HYPO</name>
<keyword evidence="2" id="KW-1185">Reference proteome</keyword>
<accession>A0ACC1RV20</accession>
<sequence length="230" mass="25220">MKDSGLPPVLIAAALSLCVGIWSLLMGLLNLGFLFDSISVPIVLGLTCGMAIVAYMGQVAPLFGLVGVSPMLAQLTGEFIAKLPQTNLPALALGAGCIVFLVALQKVEKKWGSRNESLRTATTSRNLFVLLLATAIGYIVNLHREKPLWLAVGPVETEIRVVQGLNFQLVQKFFLSSFMLWFGIAIEHVLVAKALARMRGYAIDPSQELVHLGVFQYRQLFHGWLSSWRR</sequence>
<dbReference type="Proteomes" id="UP001148629">
    <property type="component" value="Unassembled WGS sequence"/>
</dbReference>
<reference evidence="1" key="1">
    <citation type="submission" date="2022-08" db="EMBL/GenBank/DDBJ databases">
        <title>Genome Sequence of Fusarium decemcellulare.</title>
        <authorList>
            <person name="Buettner E."/>
        </authorList>
    </citation>
    <scope>NUCLEOTIDE SEQUENCE</scope>
    <source>
        <strain evidence="1">Babe19</strain>
    </source>
</reference>
<dbReference type="EMBL" id="JANRMS010001753">
    <property type="protein sequence ID" value="KAJ3526324.1"/>
    <property type="molecule type" value="Genomic_DNA"/>
</dbReference>
<evidence type="ECO:0000313" key="2">
    <source>
        <dbReference type="Proteomes" id="UP001148629"/>
    </source>
</evidence>
<proteinExistence type="predicted"/>